<feature type="domain" description="CARMIL pleckstrin homology" evidence="1">
    <location>
        <begin position="67"/>
        <end position="160"/>
    </location>
</feature>
<dbReference type="WBParaSite" id="HPLM_0001870501-mRNA-1">
    <property type="protein sequence ID" value="HPLM_0001870501-mRNA-1"/>
    <property type="gene ID" value="HPLM_0001870501"/>
</dbReference>
<dbReference type="AlphaFoldDB" id="A0A0N4X2W3"/>
<dbReference type="InterPro" id="IPR041245">
    <property type="entry name" value="CARMIL_PH"/>
</dbReference>
<reference evidence="4" key="1">
    <citation type="submission" date="2017-02" db="UniProtKB">
        <authorList>
            <consortium name="WormBaseParasite"/>
        </authorList>
    </citation>
    <scope>IDENTIFICATION</scope>
</reference>
<organism evidence="4">
    <name type="scientific">Haemonchus placei</name>
    <name type="common">Barber's pole worm</name>
    <dbReference type="NCBI Taxonomy" id="6290"/>
    <lineage>
        <taxon>Eukaryota</taxon>
        <taxon>Metazoa</taxon>
        <taxon>Ecdysozoa</taxon>
        <taxon>Nematoda</taxon>
        <taxon>Chromadorea</taxon>
        <taxon>Rhabditida</taxon>
        <taxon>Rhabditina</taxon>
        <taxon>Rhabditomorpha</taxon>
        <taxon>Strongyloidea</taxon>
        <taxon>Trichostrongylidae</taxon>
        <taxon>Haemonchus</taxon>
    </lineage>
</organism>
<dbReference type="GO" id="GO:0030027">
    <property type="term" value="C:lamellipodium"/>
    <property type="evidence" value="ECO:0007669"/>
    <property type="project" value="TreeGrafter"/>
</dbReference>
<proteinExistence type="predicted"/>
<evidence type="ECO:0000259" key="1">
    <source>
        <dbReference type="Pfam" id="PF17888"/>
    </source>
</evidence>
<dbReference type="InterPro" id="IPR011993">
    <property type="entry name" value="PH-like_dom_sf"/>
</dbReference>
<dbReference type="PANTHER" id="PTHR24112:SF66">
    <property type="entry name" value="LEUCINE-RICH REPEAT, ISOFORM F"/>
    <property type="match status" value="1"/>
</dbReference>
<dbReference type="InterPro" id="IPR051279">
    <property type="entry name" value="PP1-Reg/Actin-Interact_Protein"/>
</dbReference>
<dbReference type="Gene3D" id="3.80.10.10">
    <property type="entry name" value="Ribonuclease Inhibitor"/>
    <property type="match status" value="1"/>
</dbReference>
<dbReference type="GO" id="GO:0034315">
    <property type="term" value="P:regulation of Arp2/3 complex-mediated actin nucleation"/>
    <property type="evidence" value="ECO:0007669"/>
    <property type="project" value="TreeGrafter"/>
</dbReference>
<evidence type="ECO:0000313" key="4">
    <source>
        <dbReference type="WBParaSite" id="HPLM_0001870501-mRNA-1"/>
    </source>
</evidence>
<gene>
    <name evidence="2" type="ORF">HPLM_LOCUS18697</name>
</gene>
<evidence type="ECO:0000313" key="2">
    <source>
        <dbReference type="EMBL" id="VDO72611.1"/>
    </source>
</evidence>
<protein>
    <submittedName>
        <fullName evidence="4">Carm_PH domain-containing protein</fullName>
    </submittedName>
</protein>
<dbReference type="OrthoDB" id="18598at2759"/>
<keyword evidence="3" id="KW-1185">Reference proteome</keyword>
<dbReference type="STRING" id="6290.A0A0N4X2W3"/>
<dbReference type="OMA" id="MALMSCE"/>
<dbReference type="EMBL" id="UZAF01020747">
    <property type="protein sequence ID" value="VDO72611.1"/>
    <property type="molecule type" value="Genomic_DNA"/>
</dbReference>
<dbReference type="GO" id="GO:0005886">
    <property type="term" value="C:plasma membrane"/>
    <property type="evidence" value="ECO:0007669"/>
    <property type="project" value="TreeGrafter"/>
</dbReference>
<dbReference type="PANTHER" id="PTHR24112">
    <property type="entry name" value="LEUCINE-RICH REPEAT, ISOFORM F-RELATED"/>
    <property type="match status" value="1"/>
</dbReference>
<reference evidence="2 3" key="2">
    <citation type="submission" date="2018-11" db="EMBL/GenBank/DDBJ databases">
        <authorList>
            <consortium name="Pathogen Informatics"/>
        </authorList>
    </citation>
    <scope>NUCLEOTIDE SEQUENCE [LARGE SCALE GENOMIC DNA]</scope>
    <source>
        <strain evidence="2 3">MHpl1</strain>
    </source>
</reference>
<dbReference type="Proteomes" id="UP000268014">
    <property type="component" value="Unassembled WGS sequence"/>
</dbReference>
<dbReference type="InterPro" id="IPR032675">
    <property type="entry name" value="LRR_dom_sf"/>
</dbReference>
<sequence length="312" mass="35149">MRVCSTGNPFVRGNVPYTEGSAKSNLIFNTGVTFALHSPGSMAKLKGRKKPSAVLGNKFFDYRVALQSELSYKGDKFEPRIFVISKFRIFLLNGKSPSSLKIDKSFHILNVKSLSALKDDEVSALVEEAGHKKRYVIKSPQATALALIKHILGAFLRYFPDIGNAHYSSTSVSGPQLRSTIELTPEHLYDDFSTMNEDVAAKACHSFRRTYAALCDYYDQPYREEVSWASLLDVEKIYAVNRVRWLRIDDFSHLLPKDLIPITGVLQYSSYFTGLVADGIRMTSEVIDVIMAVIRKSRHLQVLQLRNCALPR</sequence>
<dbReference type="Gene3D" id="2.30.29.30">
    <property type="entry name" value="Pleckstrin-homology domain (PH domain)/Phosphotyrosine-binding domain (PTB)"/>
    <property type="match status" value="1"/>
</dbReference>
<name>A0A0N4X2W3_HAEPC</name>
<accession>A0A0N4X2W3</accession>
<evidence type="ECO:0000313" key="3">
    <source>
        <dbReference type="Proteomes" id="UP000268014"/>
    </source>
</evidence>
<dbReference type="GO" id="GO:0016477">
    <property type="term" value="P:cell migration"/>
    <property type="evidence" value="ECO:0007669"/>
    <property type="project" value="TreeGrafter"/>
</dbReference>
<dbReference type="Pfam" id="PF17888">
    <property type="entry name" value="Carm_PH"/>
    <property type="match status" value="1"/>
</dbReference>